<comment type="similarity">
    <text evidence="1">Belongs to the ABC transporter superfamily.</text>
</comment>
<proteinExistence type="inferred from homology"/>
<feature type="non-terminal residue" evidence="6">
    <location>
        <position position="200"/>
    </location>
</feature>
<evidence type="ECO:0000256" key="4">
    <source>
        <dbReference type="ARBA" id="ARBA00022840"/>
    </source>
</evidence>
<dbReference type="EMBL" id="UINC01145467">
    <property type="protein sequence ID" value="SVD35616.1"/>
    <property type="molecule type" value="Genomic_DNA"/>
</dbReference>
<organism evidence="6">
    <name type="scientific">marine metagenome</name>
    <dbReference type="NCBI Taxonomy" id="408172"/>
    <lineage>
        <taxon>unclassified sequences</taxon>
        <taxon>metagenomes</taxon>
        <taxon>ecological metagenomes</taxon>
    </lineage>
</organism>
<dbReference type="PANTHER" id="PTHR42734">
    <property type="entry name" value="METAL TRANSPORT SYSTEM ATP-BINDING PROTEIN TM_0124-RELATED"/>
    <property type="match status" value="1"/>
</dbReference>
<evidence type="ECO:0000259" key="5">
    <source>
        <dbReference type="PROSITE" id="PS50893"/>
    </source>
</evidence>
<dbReference type="PANTHER" id="PTHR42734:SF17">
    <property type="entry name" value="METAL TRANSPORT SYSTEM ATP-BINDING PROTEIN TM_0124-RELATED"/>
    <property type="match status" value="1"/>
</dbReference>
<dbReference type="InterPro" id="IPR003593">
    <property type="entry name" value="AAA+_ATPase"/>
</dbReference>
<dbReference type="PROSITE" id="PS50893">
    <property type="entry name" value="ABC_TRANSPORTER_2"/>
    <property type="match status" value="1"/>
</dbReference>
<evidence type="ECO:0000256" key="2">
    <source>
        <dbReference type="ARBA" id="ARBA00022448"/>
    </source>
</evidence>
<protein>
    <recommendedName>
        <fullName evidence="5">ABC transporter domain-containing protein</fullName>
    </recommendedName>
</protein>
<evidence type="ECO:0000256" key="3">
    <source>
        <dbReference type="ARBA" id="ARBA00022741"/>
    </source>
</evidence>
<evidence type="ECO:0000313" key="6">
    <source>
        <dbReference type="EMBL" id="SVD35616.1"/>
    </source>
</evidence>
<dbReference type="InterPro" id="IPR003439">
    <property type="entry name" value="ABC_transporter-like_ATP-bd"/>
</dbReference>
<name>A0A382UMW1_9ZZZZ</name>
<dbReference type="InterPro" id="IPR017871">
    <property type="entry name" value="ABC_transporter-like_CS"/>
</dbReference>
<dbReference type="SMART" id="SM00382">
    <property type="entry name" value="AAA"/>
    <property type="match status" value="1"/>
</dbReference>
<reference evidence="6" key="1">
    <citation type="submission" date="2018-05" db="EMBL/GenBank/DDBJ databases">
        <authorList>
            <person name="Lanie J.A."/>
            <person name="Ng W.-L."/>
            <person name="Kazmierczak K.M."/>
            <person name="Andrzejewski T.M."/>
            <person name="Davidsen T.M."/>
            <person name="Wayne K.J."/>
            <person name="Tettelin H."/>
            <person name="Glass J.I."/>
            <person name="Rusch D."/>
            <person name="Podicherti R."/>
            <person name="Tsui H.-C.T."/>
            <person name="Winkler M.E."/>
        </authorList>
    </citation>
    <scope>NUCLEOTIDE SEQUENCE</scope>
</reference>
<keyword evidence="3" id="KW-0547">Nucleotide-binding</keyword>
<keyword evidence="2" id="KW-0813">Transport</keyword>
<keyword evidence="4" id="KW-0067">ATP-binding</keyword>
<dbReference type="Pfam" id="PF00005">
    <property type="entry name" value="ABC_tran"/>
    <property type="match status" value="1"/>
</dbReference>
<gene>
    <name evidence="6" type="ORF">METZ01_LOCUS388470</name>
</gene>
<dbReference type="GO" id="GO:0005524">
    <property type="term" value="F:ATP binding"/>
    <property type="evidence" value="ECO:0007669"/>
    <property type="project" value="UniProtKB-KW"/>
</dbReference>
<accession>A0A382UMW1</accession>
<evidence type="ECO:0000256" key="1">
    <source>
        <dbReference type="ARBA" id="ARBA00005417"/>
    </source>
</evidence>
<dbReference type="InterPro" id="IPR050153">
    <property type="entry name" value="Metal_Ion_Import_ABC"/>
</dbReference>
<dbReference type="AlphaFoldDB" id="A0A382UMW1"/>
<dbReference type="InterPro" id="IPR027417">
    <property type="entry name" value="P-loop_NTPase"/>
</dbReference>
<sequence>MPEPILRISNAAIGFESSEPLLDSVNLEVFPGEIIGIIGRSGIGKTSLLRTIAGLIPPLSGEIEVSRSVGEIGYIPQRLGLITHQTVGYNVMMGALPKAPFWQSLFSMPGREYRDQARRAIESVDLSEKVLEPISHLSGGQQRRVAIARSMVQQPTLLLADECLGELDADTAKGIISLITNLTKEQGTAAIVVDHNPVRA</sequence>
<dbReference type="GO" id="GO:0016887">
    <property type="term" value="F:ATP hydrolysis activity"/>
    <property type="evidence" value="ECO:0007669"/>
    <property type="project" value="InterPro"/>
</dbReference>
<feature type="domain" description="ABC transporter" evidence="5">
    <location>
        <begin position="6"/>
        <end position="200"/>
    </location>
</feature>
<dbReference type="SUPFAM" id="SSF52540">
    <property type="entry name" value="P-loop containing nucleoside triphosphate hydrolases"/>
    <property type="match status" value="1"/>
</dbReference>
<dbReference type="PROSITE" id="PS00211">
    <property type="entry name" value="ABC_TRANSPORTER_1"/>
    <property type="match status" value="1"/>
</dbReference>
<dbReference type="Gene3D" id="3.40.50.300">
    <property type="entry name" value="P-loop containing nucleotide triphosphate hydrolases"/>
    <property type="match status" value="1"/>
</dbReference>